<dbReference type="EMBL" id="JAZGUE010000005">
    <property type="protein sequence ID" value="KAL2266697.1"/>
    <property type="molecule type" value="Genomic_DNA"/>
</dbReference>
<gene>
    <name evidence="3" type="ORF">VTJ83DRAFT_6049</name>
</gene>
<dbReference type="InterPro" id="IPR002509">
    <property type="entry name" value="NODB_dom"/>
</dbReference>
<dbReference type="PANTHER" id="PTHR47561">
    <property type="entry name" value="POLYSACCHARIDE DEACETYLASE FAMILY PROTEIN (AFU_ORTHOLOGUE AFUA_6G05030)"/>
    <property type="match status" value="1"/>
</dbReference>
<feature type="domain" description="NodB homology" evidence="2">
    <location>
        <begin position="75"/>
        <end position="311"/>
    </location>
</feature>
<keyword evidence="4" id="KW-1185">Reference proteome</keyword>
<evidence type="ECO:0000313" key="3">
    <source>
        <dbReference type="EMBL" id="KAL2266697.1"/>
    </source>
</evidence>
<feature type="compositionally biased region" description="Polar residues" evidence="1">
    <location>
        <begin position="1"/>
        <end position="16"/>
    </location>
</feature>
<evidence type="ECO:0000313" key="4">
    <source>
        <dbReference type="Proteomes" id="UP001600064"/>
    </source>
</evidence>
<name>A0ABR4D8V9_9PEZI</name>
<dbReference type="RefSeq" id="XP_070865424.1">
    <property type="nucleotide sequence ID" value="XM_071012717.1"/>
</dbReference>
<dbReference type="GeneID" id="98127361"/>
<dbReference type="Proteomes" id="UP001600064">
    <property type="component" value="Unassembled WGS sequence"/>
</dbReference>
<reference evidence="3 4" key="1">
    <citation type="journal article" date="2024" name="Commun. Biol.">
        <title>Comparative genomic analysis of thermophilic fungi reveals convergent evolutionary adaptations and gene losses.</title>
        <authorList>
            <person name="Steindorff A.S."/>
            <person name="Aguilar-Pontes M.V."/>
            <person name="Robinson A.J."/>
            <person name="Andreopoulos B."/>
            <person name="LaButti K."/>
            <person name="Kuo A."/>
            <person name="Mondo S."/>
            <person name="Riley R."/>
            <person name="Otillar R."/>
            <person name="Haridas S."/>
            <person name="Lipzen A."/>
            <person name="Grimwood J."/>
            <person name="Schmutz J."/>
            <person name="Clum A."/>
            <person name="Reid I.D."/>
            <person name="Moisan M.C."/>
            <person name="Butler G."/>
            <person name="Nguyen T.T.M."/>
            <person name="Dewar K."/>
            <person name="Conant G."/>
            <person name="Drula E."/>
            <person name="Henrissat B."/>
            <person name="Hansel C."/>
            <person name="Singer S."/>
            <person name="Hutchinson M.I."/>
            <person name="de Vries R.P."/>
            <person name="Natvig D.O."/>
            <person name="Powell A.J."/>
            <person name="Tsang A."/>
            <person name="Grigoriev I.V."/>
        </authorList>
    </citation>
    <scope>NUCLEOTIDE SEQUENCE [LARGE SCALE GENOMIC DNA]</scope>
    <source>
        <strain evidence="3 4">ATCC 22073</strain>
    </source>
</reference>
<dbReference type="PANTHER" id="PTHR47561:SF1">
    <property type="entry name" value="POLYSACCHARIDE DEACETYLASE FAMILY PROTEIN (AFU_ORTHOLOGUE AFUA_6G05030)"/>
    <property type="match status" value="1"/>
</dbReference>
<dbReference type="Pfam" id="PF01522">
    <property type="entry name" value="Polysacc_deac_1"/>
    <property type="match status" value="1"/>
</dbReference>
<organism evidence="3 4">
    <name type="scientific">Remersonia thermophila</name>
    <dbReference type="NCBI Taxonomy" id="72144"/>
    <lineage>
        <taxon>Eukaryota</taxon>
        <taxon>Fungi</taxon>
        <taxon>Dikarya</taxon>
        <taxon>Ascomycota</taxon>
        <taxon>Pezizomycotina</taxon>
        <taxon>Sordariomycetes</taxon>
        <taxon>Sordariomycetidae</taxon>
        <taxon>Sordariales</taxon>
        <taxon>Sordariales incertae sedis</taxon>
        <taxon>Remersonia</taxon>
    </lineage>
</organism>
<accession>A0ABR4D8V9</accession>
<dbReference type="InterPro" id="IPR011330">
    <property type="entry name" value="Glyco_hydro/deAcase_b/a-brl"/>
</dbReference>
<evidence type="ECO:0000259" key="2">
    <source>
        <dbReference type="PROSITE" id="PS51677"/>
    </source>
</evidence>
<feature type="compositionally biased region" description="Pro residues" evidence="1">
    <location>
        <begin position="35"/>
        <end position="44"/>
    </location>
</feature>
<dbReference type="Gene3D" id="3.20.20.370">
    <property type="entry name" value="Glycoside hydrolase/deacetylase"/>
    <property type="match status" value="1"/>
</dbReference>
<dbReference type="SUPFAM" id="SSF88713">
    <property type="entry name" value="Glycoside hydrolase/deacetylase"/>
    <property type="match status" value="1"/>
</dbReference>
<dbReference type="PROSITE" id="PS51677">
    <property type="entry name" value="NODB"/>
    <property type="match status" value="1"/>
</dbReference>
<proteinExistence type="predicted"/>
<protein>
    <recommendedName>
        <fullName evidence="2">NodB homology domain-containing protein</fullName>
    </recommendedName>
</protein>
<sequence>MSRSQTPLGHPNSGSPKTLRYGPNPCHIFPSPERTTPPPTPAMPAPSSSRWPTPHRAAIALTMDNLGEAQDVLRGSWPHPIGTHPSIANQLPRMLDLLARHRLRATYFVEAWSLGVYPEVVARLLREGHEVAWHGFQHEVWSGLSEEEERRNFEKSWRALEEARLAAGAKEEVAETVWLETYNGFRPPGGKVNEGTWELLREHGVDYVSPLGEFGMGKGGVVVLPFEWRSVDAFWYMEKFAGIRREHGEREEAHSPEEFRGWLMRKIDEVVEEGGFMSILFHPFLTTSEERFAVMEDVVKRLKEDERIWVAPCREIAGWVKRHPEHFAQTPLA</sequence>
<comment type="caution">
    <text evidence="3">The sequence shown here is derived from an EMBL/GenBank/DDBJ whole genome shotgun (WGS) entry which is preliminary data.</text>
</comment>
<evidence type="ECO:0000256" key="1">
    <source>
        <dbReference type="SAM" id="MobiDB-lite"/>
    </source>
</evidence>
<feature type="region of interest" description="Disordered" evidence="1">
    <location>
        <begin position="1"/>
        <end position="53"/>
    </location>
</feature>